<keyword evidence="2" id="KW-1185">Reference proteome</keyword>
<dbReference type="EMBL" id="CM055729">
    <property type="protein sequence ID" value="KAJ8015517.1"/>
    <property type="molecule type" value="Genomic_DNA"/>
</dbReference>
<reference evidence="1" key="1">
    <citation type="submission" date="2021-05" db="EMBL/GenBank/DDBJ databases">
        <authorList>
            <person name="Pan Q."/>
            <person name="Jouanno E."/>
            <person name="Zahm M."/>
            <person name="Klopp C."/>
            <person name="Cabau C."/>
            <person name="Louis A."/>
            <person name="Berthelot C."/>
            <person name="Parey E."/>
            <person name="Roest Crollius H."/>
            <person name="Montfort J."/>
            <person name="Robinson-Rechavi M."/>
            <person name="Bouchez O."/>
            <person name="Lampietro C."/>
            <person name="Lopez Roques C."/>
            <person name="Donnadieu C."/>
            <person name="Postlethwait J."/>
            <person name="Bobe J."/>
            <person name="Dillon D."/>
            <person name="Chandos A."/>
            <person name="von Hippel F."/>
            <person name="Guiguen Y."/>
        </authorList>
    </citation>
    <scope>NUCLEOTIDE SEQUENCE</scope>
    <source>
        <strain evidence="1">YG-Jan2019</strain>
    </source>
</reference>
<evidence type="ECO:0000313" key="2">
    <source>
        <dbReference type="Proteomes" id="UP001157502"/>
    </source>
</evidence>
<name>A0ACC2HI63_DALPE</name>
<evidence type="ECO:0000313" key="1">
    <source>
        <dbReference type="EMBL" id="KAJ8015517.1"/>
    </source>
</evidence>
<sequence length="178" mass="19455">MGMIEGASSSKARASGPSDRRSDSQRHELQNRLRLQGQWSELALAYHASDTAARRSRTSTGDCEFSAVPRKHSCVVTQDAGELKQPGEAAFGDGVHPSGPWCFNQAWSDAMVVVLQVSYAVPQDTPKQDVWSSSPEGLGLPPEAPWSNCSKLSREQRDTSQIWQRSSPSHLLVPNPIL</sequence>
<accession>A0ACC2HI63</accession>
<comment type="caution">
    <text evidence="1">The sequence shown here is derived from an EMBL/GenBank/DDBJ whole genome shotgun (WGS) entry which is preliminary data.</text>
</comment>
<gene>
    <name evidence="1" type="ORF">DPEC_G00026950</name>
</gene>
<dbReference type="Proteomes" id="UP001157502">
    <property type="component" value="Chromosome 2"/>
</dbReference>
<organism evidence="1 2">
    <name type="scientific">Dallia pectoralis</name>
    <name type="common">Alaska blackfish</name>
    <dbReference type="NCBI Taxonomy" id="75939"/>
    <lineage>
        <taxon>Eukaryota</taxon>
        <taxon>Metazoa</taxon>
        <taxon>Chordata</taxon>
        <taxon>Craniata</taxon>
        <taxon>Vertebrata</taxon>
        <taxon>Euteleostomi</taxon>
        <taxon>Actinopterygii</taxon>
        <taxon>Neopterygii</taxon>
        <taxon>Teleostei</taxon>
        <taxon>Protacanthopterygii</taxon>
        <taxon>Esociformes</taxon>
        <taxon>Umbridae</taxon>
        <taxon>Dallia</taxon>
    </lineage>
</organism>
<protein>
    <submittedName>
        <fullName evidence="1">Uncharacterized protein</fullName>
    </submittedName>
</protein>
<proteinExistence type="predicted"/>